<organism evidence="2 3">
    <name type="scientific">Agrobacterium rubi TR3 = NBRC 13261</name>
    <dbReference type="NCBI Taxonomy" id="1368415"/>
    <lineage>
        <taxon>Bacteria</taxon>
        <taxon>Pseudomonadati</taxon>
        <taxon>Pseudomonadota</taxon>
        <taxon>Alphaproteobacteria</taxon>
        <taxon>Hyphomicrobiales</taxon>
        <taxon>Rhizobiaceae</taxon>
        <taxon>Rhizobium/Agrobacterium group</taxon>
        <taxon>Agrobacterium</taxon>
    </lineage>
</organism>
<protein>
    <submittedName>
        <fullName evidence="2">Uncharacterized protein</fullName>
    </submittedName>
</protein>
<proteinExistence type="predicted"/>
<feature type="compositionally biased region" description="Basic and acidic residues" evidence="1">
    <location>
        <begin position="1"/>
        <end position="12"/>
    </location>
</feature>
<evidence type="ECO:0000313" key="2">
    <source>
        <dbReference type="EMBL" id="GAK68967.1"/>
    </source>
</evidence>
<dbReference type="Proteomes" id="UP000028701">
    <property type="component" value="Unassembled WGS sequence"/>
</dbReference>
<gene>
    <name evidence="2" type="ORF">RRU01S_03_01350</name>
</gene>
<dbReference type="AlphaFoldDB" id="A0A081CQM1"/>
<feature type="region of interest" description="Disordered" evidence="1">
    <location>
        <begin position="1"/>
        <end position="25"/>
    </location>
</feature>
<evidence type="ECO:0000313" key="3">
    <source>
        <dbReference type="Proteomes" id="UP000028701"/>
    </source>
</evidence>
<sequence length="64" mass="7044">MMTIKTGEEKTGMPETSAKNETTGKNLTINSNRLWDTLMDMAKVGQGMGFRISAEMGRSDVDMV</sequence>
<reference evidence="2 3" key="1">
    <citation type="submission" date="2014-08" db="EMBL/GenBank/DDBJ databases">
        <title>Whole genome shotgun sequence of Rhizobium rubi NBRC 13261.</title>
        <authorList>
            <person name="Katano-Makiyama Y."/>
            <person name="Hosoyama A."/>
            <person name="Hashimoto M."/>
            <person name="Hosoyama Y."/>
            <person name="Noguchi M."/>
            <person name="Tsuchikane K."/>
            <person name="Uohara A."/>
            <person name="Ohji S."/>
            <person name="Ichikawa N."/>
            <person name="Kimura A."/>
            <person name="Yamazoe A."/>
            <person name="Fujita N."/>
        </authorList>
    </citation>
    <scope>NUCLEOTIDE SEQUENCE [LARGE SCALE GENOMIC DNA]</scope>
    <source>
        <strain evidence="2 3">NBRC 13261</strain>
    </source>
</reference>
<name>A0A081CQM1_9HYPH</name>
<comment type="caution">
    <text evidence="2">The sequence shown here is derived from an EMBL/GenBank/DDBJ whole genome shotgun (WGS) entry which is preliminary data.</text>
</comment>
<accession>A0A081CQM1</accession>
<evidence type="ECO:0000256" key="1">
    <source>
        <dbReference type="SAM" id="MobiDB-lite"/>
    </source>
</evidence>
<dbReference type="EMBL" id="BBJU01000003">
    <property type="protein sequence ID" value="GAK68967.1"/>
    <property type="molecule type" value="Genomic_DNA"/>
</dbReference>